<gene>
    <name evidence="10" type="ORF">FG486_10770</name>
</gene>
<keyword evidence="1" id="KW-0963">Cytoplasm</keyword>
<evidence type="ECO:0000256" key="6">
    <source>
        <dbReference type="PROSITE-ProRule" id="PRU00050"/>
    </source>
</evidence>
<keyword evidence="2 6" id="KW-0145">Chemotaxis</keyword>
<dbReference type="Proteomes" id="UP000589292">
    <property type="component" value="Unassembled WGS sequence"/>
</dbReference>
<feature type="domain" description="Response regulatory" evidence="8">
    <location>
        <begin position="25"/>
        <end position="143"/>
    </location>
</feature>
<sequence length="365" mass="38639">MPGAGQQATARAGFHRAMPHGAQSRVLIVDDSLVTRSIIQRIVESLSGFEVAASVPSAEAALDFLTQHGVDIIILDIEMPNRDGLDALPDLLQRSQQACILVLSSHCGDGAPASIRALALGASDTLSKPDRQFYSREFVAALHQRLQLLADGRRSRHDPVPVVLARPALTLCPLQCIAIGSSTGGIPAIHQLLTALDPRVDAPILITQHLPTDFMPHFVRHIDELKLRPVSMAVQGARLQRGHIYCAPGDAHLGLERADGQVRINLLPDWPASAYKPSVDPMMQAVARWFGASGAGVMLSGMGSDGLAGARALAEQGAPVYVQDIETSTVWGMPGSVARAGLASVILPPAGIAGFIADCWLESAT</sequence>
<evidence type="ECO:0000256" key="7">
    <source>
        <dbReference type="PROSITE-ProRule" id="PRU00169"/>
    </source>
</evidence>
<feature type="active site" evidence="6">
    <location>
        <position position="209"/>
    </location>
</feature>
<evidence type="ECO:0000256" key="5">
    <source>
        <dbReference type="ARBA" id="ARBA00048267"/>
    </source>
</evidence>
<dbReference type="InterPro" id="IPR001789">
    <property type="entry name" value="Sig_transdc_resp-reg_receiver"/>
</dbReference>
<dbReference type="InterPro" id="IPR011006">
    <property type="entry name" value="CheY-like_superfamily"/>
</dbReference>
<evidence type="ECO:0000313" key="11">
    <source>
        <dbReference type="Proteomes" id="UP000589292"/>
    </source>
</evidence>
<dbReference type="SUPFAM" id="SSF52172">
    <property type="entry name" value="CheY-like"/>
    <property type="match status" value="1"/>
</dbReference>
<feature type="active site" evidence="6">
    <location>
        <position position="182"/>
    </location>
</feature>
<dbReference type="CDD" id="cd17541">
    <property type="entry name" value="REC_CheB-like"/>
    <property type="match status" value="1"/>
</dbReference>
<dbReference type="PROSITE" id="PS50122">
    <property type="entry name" value="CHEB"/>
    <property type="match status" value="1"/>
</dbReference>
<dbReference type="Gene3D" id="3.40.50.180">
    <property type="entry name" value="Methylesterase CheB, C-terminal domain"/>
    <property type="match status" value="1"/>
</dbReference>
<evidence type="ECO:0000256" key="2">
    <source>
        <dbReference type="ARBA" id="ARBA00022500"/>
    </source>
</evidence>
<dbReference type="GO" id="GO:0006935">
    <property type="term" value="P:chemotaxis"/>
    <property type="evidence" value="ECO:0007669"/>
    <property type="project" value="UniProtKB-UniRule"/>
</dbReference>
<feature type="active site" evidence="6">
    <location>
        <position position="305"/>
    </location>
</feature>
<evidence type="ECO:0000256" key="3">
    <source>
        <dbReference type="ARBA" id="ARBA00022801"/>
    </source>
</evidence>
<comment type="caution">
    <text evidence="10">The sequence shown here is derived from an EMBL/GenBank/DDBJ whole genome shotgun (WGS) entry which is preliminary data.</text>
</comment>
<dbReference type="GO" id="GO:0008984">
    <property type="term" value="F:protein-glutamate methylesterase activity"/>
    <property type="evidence" value="ECO:0007669"/>
    <property type="project" value="UniProtKB-EC"/>
</dbReference>
<accession>A0A7V8RE73</accession>
<name>A0A7V8RE73_9SPHN</name>
<keyword evidence="3 6" id="KW-0378">Hydrolase</keyword>
<feature type="domain" description="CheB-type methylesterase" evidence="9">
    <location>
        <begin position="173"/>
        <end position="353"/>
    </location>
</feature>
<dbReference type="PROSITE" id="PS50110">
    <property type="entry name" value="RESPONSE_REGULATORY"/>
    <property type="match status" value="1"/>
</dbReference>
<dbReference type="EMBL" id="VDES01000002">
    <property type="protein sequence ID" value="MBA1374824.1"/>
    <property type="molecule type" value="Genomic_DNA"/>
</dbReference>
<evidence type="ECO:0000256" key="4">
    <source>
        <dbReference type="ARBA" id="ARBA00039140"/>
    </source>
</evidence>
<dbReference type="SUPFAM" id="SSF52738">
    <property type="entry name" value="Methylesterase CheB, C-terminal domain"/>
    <property type="match status" value="1"/>
</dbReference>
<dbReference type="SMART" id="SM00448">
    <property type="entry name" value="REC"/>
    <property type="match status" value="1"/>
</dbReference>
<evidence type="ECO:0000259" key="8">
    <source>
        <dbReference type="PROSITE" id="PS50110"/>
    </source>
</evidence>
<dbReference type="AlphaFoldDB" id="A0A7V8RE73"/>
<dbReference type="Gene3D" id="3.40.50.2300">
    <property type="match status" value="1"/>
</dbReference>
<dbReference type="Pfam" id="PF01339">
    <property type="entry name" value="CheB_methylest"/>
    <property type="match status" value="1"/>
</dbReference>
<dbReference type="PANTHER" id="PTHR42872">
    <property type="entry name" value="PROTEIN-GLUTAMATE METHYLESTERASE/PROTEIN-GLUTAMINE GLUTAMINASE"/>
    <property type="match status" value="1"/>
</dbReference>
<dbReference type="PANTHER" id="PTHR42872:SF6">
    <property type="entry name" value="PROTEIN-GLUTAMATE METHYLESTERASE_PROTEIN-GLUTAMINE GLUTAMINASE"/>
    <property type="match status" value="1"/>
</dbReference>
<dbReference type="InterPro" id="IPR035909">
    <property type="entry name" value="CheB_C"/>
</dbReference>
<comment type="catalytic activity">
    <reaction evidence="5">
        <text>[protein]-L-glutamate 5-O-methyl ester + H2O = L-glutamyl-[protein] + methanol + H(+)</text>
        <dbReference type="Rhea" id="RHEA:23236"/>
        <dbReference type="Rhea" id="RHEA-COMP:10208"/>
        <dbReference type="Rhea" id="RHEA-COMP:10311"/>
        <dbReference type="ChEBI" id="CHEBI:15377"/>
        <dbReference type="ChEBI" id="CHEBI:15378"/>
        <dbReference type="ChEBI" id="CHEBI:17790"/>
        <dbReference type="ChEBI" id="CHEBI:29973"/>
        <dbReference type="ChEBI" id="CHEBI:82795"/>
        <dbReference type="EC" id="3.1.1.61"/>
    </reaction>
</comment>
<dbReference type="EC" id="3.1.1.61" evidence="4"/>
<dbReference type="CDD" id="cd16432">
    <property type="entry name" value="CheB_Rec"/>
    <property type="match status" value="1"/>
</dbReference>
<reference evidence="10 11" key="1">
    <citation type="journal article" date="1994" name="Int. J. Syst. Bacteriol.">
        <title>Phylogenetic positions of novel aerobic, bacteriochlorophyll a-containing bacteria and description of Roseococcus thiosulfatophilus gen. nov., sp. nov., Erythromicrobium ramosum gen. nov., sp. nov., and Erythrobacter litoralis sp. nov.</title>
        <authorList>
            <person name="Yurkov V."/>
            <person name="Stackebrandt E."/>
            <person name="Holmes A."/>
            <person name="Fuerst J.A."/>
            <person name="Hugenholtz P."/>
            <person name="Golecki J."/>
            <person name="Gad'on N."/>
            <person name="Gorlenko V.M."/>
            <person name="Kompantseva E.I."/>
            <person name="Drews G."/>
        </authorList>
    </citation>
    <scope>NUCLEOTIDE SEQUENCE [LARGE SCALE GENOMIC DNA]</scope>
    <source>
        <strain evidence="10 11">KR-99</strain>
    </source>
</reference>
<dbReference type="PIRSF" id="PIRSF000876">
    <property type="entry name" value="RR_chemtxs_CheB"/>
    <property type="match status" value="1"/>
</dbReference>
<evidence type="ECO:0000313" key="10">
    <source>
        <dbReference type="EMBL" id="MBA1374824.1"/>
    </source>
</evidence>
<evidence type="ECO:0000259" key="9">
    <source>
        <dbReference type="PROSITE" id="PS50122"/>
    </source>
</evidence>
<dbReference type="Pfam" id="PF00072">
    <property type="entry name" value="Response_reg"/>
    <property type="match status" value="1"/>
</dbReference>
<feature type="modified residue" description="4-aspartylphosphate" evidence="7">
    <location>
        <position position="76"/>
    </location>
</feature>
<proteinExistence type="predicted"/>
<keyword evidence="7" id="KW-0597">Phosphoprotein</keyword>
<dbReference type="GO" id="GO:0005737">
    <property type="term" value="C:cytoplasm"/>
    <property type="evidence" value="ECO:0007669"/>
    <property type="project" value="InterPro"/>
</dbReference>
<dbReference type="InterPro" id="IPR008248">
    <property type="entry name" value="CheB-like"/>
</dbReference>
<organism evidence="10 11">
    <name type="scientific">Sphingomonas ursincola</name>
    <dbReference type="NCBI Taxonomy" id="56361"/>
    <lineage>
        <taxon>Bacteria</taxon>
        <taxon>Pseudomonadati</taxon>
        <taxon>Pseudomonadota</taxon>
        <taxon>Alphaproteobacteria</taxon>
        <taxon>Sphingomonadales</taxon>
        <taxon>Sphingomonadaceae</taxon>
        <taxon>Sphingomonas</taxon>
    </lineage>
</organism>
<evidence type="ECO:0000256" key="1">
    <source>
        <dbReference type="ARBA" id="ARBA00022490"/>
    </source>
</evidence>
<dbReference type="InterPro" id="IPR000673">
    <property type="entry name" value="Sig_transdc_resp-reg_Me-estase"/>
</dbReference>
<protein>
    <recommendedName>
        <fullName evidence="4">protein-glutamate methylesterase</fullName>
        <ecNumber evidence="4">3.1.1.61</ecNumber>
    </recommendedName>
</protein>
<dbReference type="RefSeq" id="WP_137775314.1">
    <property type="nucleotide sequence ID" value="NZ_BAAAGB010000001.1"/>
</dbReference>
<dbReference type="GO" id="GO:0000156">
    <property type="term" value="F:phosphorelay response regulator activity"/>
    <property type="evidence" value="ECO:0007669"/>
    <property type="project" value="InterPro"/>
</dbReference>
<keyword evidence="11" id="KW-1185">Reference proteome</keyword>